<keyword evidence="2" id="KW-1003">Cell membrane</keyword>
<dbReference type="KEGG" id="acad:UA74_29525"/>
<gene>
    <name evidence="9" type="ORF">UA74_29525</name>
</gene>
<evidence type="ECO:0000256" key="3">
    <source>
        <dbReference type="ARBA" id="ARBA00022692"/>
    </source>
</evidence>
<feature type="transmembrane region" description="Helical" evidence="7">
    <location>
        <begin position="184"/>
        <end position="212"/>
    </location>
</feature>
<feature type="transmembrane region" description="Helical" evidence="7">
    <location>
        <begin position="21"/>
        <end position="41"/>
    </location>
</feature>
<dbReference type="GO" id="GO:0005886">
    <property type="term" value="C:plasma membrane"/>
    <property type="evidence" value="ECO:0007669"/>
    <property type="project" value="UniProtKB-SubCell"/>
</dbReference>
<dbReference type="PANTHER" id="PTHR30287:SF2">
    <property type="entry name" value="BLL1001 PROTEIN"/>
    <property type="match status" value="1"/>
</dbReference>
<evidence type="ECO:0000256" key="6">
    <source>
        <dbReference type="SAM" id="MobiDB-lite"/>
    </source>
</evidence>
<dbReference type="InterPro" id="IPR038766">
    <property type="entry name" value="Membrane_comp_ABC_pdt"/>
</dbReference>
<keyword evidence="3 7" id="KW-0812">Transmembrane</keyword>
<evidence type="ECO:0000256" key="5">
    <source>
        <dbReference type="ARBA" id="ARBA00023136"/>
    </source>
</evidence>
<keyword evidence="5 7" id="KW-0472">Membrane</keyword>
<evidence type="ECO:0000256" key="4">
    <source>
        <dbReference type="ARBA" id="ARBA00022989"/>
    </source>
</evidence>
<comment type="subcellular location">
    <subcellularLocation>
        <location evidence="1">Cell membrane</location>
        <topology evidence="1">Multi-pass membrane protein</topology>
    </subcellularLocation>
</comment>
<evidence type="ECO:0000313" key="9">
    <source>
        <dbReference type="EMBL" id="APU17897.1"/>
    </source>
</evidence>
<feature type="transmembrane region" description="Helical" evidence="7">
    <location>
        <begin position="278"/>
        <end position="304"/>
    </location>
</feature>
<dbReference type="EMBL" id="CP016076">
    <property type="protein sequence ID" value="APU17897.1"/>
    <property type="molecule type" value="Genomic_DNA"/>
</dbReference>
<organism evidence="9 10">
    <name type="scientific">Actinoalloteichus fjordicus</name>
    <dbReference type="NCBI Taxonomy" id="1612552"/>
    <lineage>
        <taxon>Bacteria</taxon>
        <taxon>Bacillati</taxon>
        <taxon>Actinomycetota</taxon>
        <taxon>Actinomycetes</taxon>
        <taxon>Pseudonocardiales</taxon>
        <taxon>Pseudonocardiaceae</taxon>
        <taxon>Actinoalloteichus</taxon>
    </lineage>
</organism>
<dbReference type="AlphaFoldDB" id="A0AAC9LJM3"/>
<evidence type="ECO:0000313" key="10">
    <source>
        <dbReference type="Proteomes" id="UP000185511"/>
    </source>
</evidence>
<proteinExistence type="predicted"/>
<feature type="domain" description="ABC3 transporter permease C-terminal" evidence="8">
    <location>
        <begin position="193"/>
        <end position="308"/>
    </location>
</feature>
<dbReference type="Proteomes" id="UP000185511">
    <property type="component" value="Chromosome"/>
</dbReference>
<reference evidence="10" key="1">
    <citation type="submission" date="2016-06" db="EMBL/GenBank/DDBJ databases">
        <title>Complete genome sequence of Actinoalloteichus fjordicus DSM 46855 (=ADI127-17), type strain of the new species Actinoalloteichus fjordicus.</title>
        <authorList>
            <person name="Ruckert C."/>
            <person name="Nouioui I."/>
            <person name="Willmese J."/>
            <person name="van Wezel G."/>
            <person name="Klenk H.-P."/>
            <person name="Kalinowski J."/>
            <person name="Zotchev S.B."/>
        </authorList>
    </citation>
    <scope>NUCLEOTIDE SEQUENCE [LARGE SCALE GENOMIC DNA]</scope>
    <source>
        <strain evidence="10">ADI127-7</strain>
    </source>
</reference>
<feature type="transmembrane region" description="Helical" evidence="7">
    <location>
        <begin position="233"/>
        <end position="258"/>
    </location>
</feature>
<feature type="transmembrane region" description="Helical" evidence="7">
    <location>
        <begin position="402"/>
        <end position="428"/>
    </location>
</feature>
<evidence type="ECO:0000256" key="1">
    <source>
        <dbReference type="ARBA" id="ARBA00004651"/>
    </source>
</evidence>
<accession>A0AAC9LJM3</accession>
<keyword evidence="10" id="KW-1185">Reference proteome</keyword>
<feature type="region of interest" description="Disordered" evidence="6">
    <location>
        <begin position="536"/>
        <end position="571"/>
    </location>
</feature>
<dbReference type="PANTHER" id="PTHR30287">
    <property type="entry name" value="MEMBRANE COMPONENT OF PREDICTED ABC SUPERFAMILY METABOLITE UPTAKE TRANSPORTER"/>
    <property type="match status" value="1"/>
</dbReference>
<feature type="transmembrane region" description="Helical" evidence="7">
    <location>
        <begin position="325"/>
        <end position="346"/>
    </location>
</feature>
<protein>
    <submittedName>
        <fullName evidence="9">FtsX-like permease family</fullName>
    </submittedName>
</protein>
<dbReference type="InterPro" id="IPR003838">
    <property type="entry name" value="ABC3_permease_C"/>
</dbReference>
<feature type="transmembrane region" description="Helical" evidence="7">
    <location>
        <begin position="740"/>
        <end position="760"/>
    </location>
</feature>
<dbReference type="RefSeq" id="WP_075743122.1">
    <property type="nucleotide sequence ID" value="NZ_CP016076.1"/>
</dbReference>
<keyword evidence="4 7" id="KW-1133">Transmembrane helix</keyword>
<sequence length="774" mass="78981">MNPVGLALRILRFDRRSRISAALTSAGVAVGTALVVLLLTLPDASAARGERFAWQYVGSHGTPTSTAALVDQSSDVVGTQPITRLDVAVQDDAAPDTVPVTAGIPGFPAPGEVLLSPALADLAAQLPPEELADRFPGVVVGKLGQEALAFPEQLVAVVGHHEADLSADADAISGLISDRGGPDIFLLTLAMIGLAVLAVPSLVLVASTARLTAARRERRLASMRLAGAAPGQVLFLTAVESGIAAVAGTALGLLLGIPVPGLVARVSWQGGTWLPGDFTPAASTLLLVGLGIPLLVVLAAVLGLRRVVANPLGAVAARRRRAPSTWRLVVLVMVGALFAAGLLVAQNGGGPGLLILSMAAIVLSASTVGPWLTSMIGLLFTTLWRRPSTLLAGRRLRDDPQAAYRSSSGVVLAVFVGALALTVLPSLANSSPVGRSFQSDVLYADVPTADAKEIAERLRIGLAEHEVPGEVVTAGRARLRTGDGNHEYPALVLACAPAAELTRLPIGRCAEEPGVWVGSELFLPDTGLRLQNVRTAREPEQAGPATEDGAGTSPDDAAQDESVPGVPLADGEPVTVHAMAGSTAELAGSVLVDPALVQDSAAIAETSVLVSAPADRTEVVRTAFGRAAPGVEVDSVAMTEVQSRILLDDLRRVTIIGLSIAALLACASTVVTSAGSVLDRRRTLGALTATGASVQVLARALRTEAALPALVASLGAALAGFGVGAGFVRLFGLELVIHPSLAVPVALGVAVAVSAAWAAGRVLRNVSDEPFAEE</sequence>
<dbReference type="Pfam" id="PF02687">
    <property type="entry name" value="FtsX"/>
    <property type="match status" value="1"/>
</dbReference>
<evidence type="ECO:0000259" key="8">
    <source>
        <dbReference type="Pfam" id="PF02687"/>
    </source>
</evidence>
<evidence type="ECO:0000256" key="7">
    <source>
        <dbReference type="SAM" id="Phobius"/>
    </source>
</evidence>
<name>A0AAC9LJM3_9PSEU</name>
<feature type="transmembrane region" description="Helical" evidence="7">
    <location>
        <begin position="707"/>
        <end position="728"/>
    </location>
</feature>
<feature type="transmembrane region" description="Helical" evidence="7">
    <location>
        <begin position="352"/>
        <end position="381"/>
    </location>
</feature>
<feature type="transmembrane region" description="Helical" evidence="7">
    <location>
        <begin position="653"/>
        <end position="672"/>
    </location>
</feature>
<evidence type="ECO:0000256" key="2">
    <source>
        <dbReference type="ARBA" id="ARBA00022475"/>
    </source>
</evidence>